<accession>A0A429ZVC0</accession>
<comment type="caution">
    <text evidence="4">The sequence shown here is derived from an EMBL/GenBank/DDBJ whole genome shotgun (WGS) entry which is preliminary data.</text>
</comment>
<dbReference type="EMBL" id="NGJS01000015">
    <property type="protein sequence ID" value="RST97655.1"/>
    <property type="molecule type" value="Genomic_DNA"/>
</dbReference>
<keyword evidence="2" id="KW-0812">Transmembrane</keyword>
<evidence type="ECO:0000313" key="5">
    <source>
        <dbReference type="Proteomes" id="UP000287857"/>
    </source>
</evidence>
<feature type="transmembrane region" description="Helical" evidence="2">
    <location>
        <begin position="34"/>
        <end position="54"/>
    </location>
</feature>
<comment type="similarity">
    <text evidence="1">Belongs to the UPF0177 family.</text>
</comment>
<dbReference type="PANTHER" id="PTHR36435">
    <property type="entry name" value="SLR1288 PROTEIN"/>
    <property type="match status" value="1"/>
</dbReference>
<dbReference type="OrthoDB" id="2194912at2"/>
<gene>
    <name evidence="4" type="ORF">CBF37_09280</name>
</gene>
<keyword evidence="5" id="KW-1185">Reference proteome</keyword>
<dbReference type="GO" id="GO:0004175">
    <property type="term" value="F:endopeptidase activity"/>
    <property type="evidence" value="ECO:0007669"/>
    <property type="project" value="UniProtKB-ARBA"/>
</dbReference>
<feature type="domain" description="CAAX prenyl protease 2/Lysostaphin resistance protein A-like" evidence="3">
    <location>
        <begin position="118"/>
        <end position="204"/>
    </location>
</feature>
<dbReference type="InterPro" id="IPR003675">
    <property type="entry name" value="Rce1/LyrA-like_dom"/>
</dbReference>
<dbReference type="Pfam" id="PF02517">
    <property type="entry name" value="Rce1-like"/>
    <property type="match status" value="1"/>
</dbReference>
<reference evidence="4 5" key="1">
    <citation type="submission" date="2017-05" db="EMBL/GenBank/DDBJ databases">
        <title>Vagococcus spp. assemblies.</title>
        <authorList>
            <person name="Gulvik C.A."/>
        </authorList>
    </citation>
    <scope>NUCLEOTIDE SEQUENCE [LARGE SCALE GENOMIC DNA]</scope>
    <source>
        <strain evidence="4 5">SS1995</strain>
    </source>
</reference>
<organism evidence="4 5">
    <name type="scientific">Vagococcus vulneris</name>
    <dbReference type="NCBI Taxonomy" id="1977869"/>
    <lineage>
        <taxon>Bacteria</taxon>
        <taxon>Bacillati</taxon>
        <taxon>Bacillota</taxon>
        <taxon>Bacilli</taxon>
        <taxon>Lactobacillales</taxon>
        <taxon>Enterococcaceae</taxon>
        <taxon>Vagococcus</taxon>
    </lineage>
</organism>
<protein>
    <recommendedName>
        <fullName evidence="3">CAAX prenyl protease 2/Lysostaphin resistance protein A-like domain-containing protein</fullName>
    </recommendedName>
</protein>
<sequence length="215" mass="23945">MSIKKNTLWTVLIFLIALNSPILLKKLNTSSVFIMNGTAFFYIVGAVALIFIYLKTDKKGTMSEKVVVPFRHIILISIAGVFISLLSQSLLNILEMVLTGQSLDSQNTKNIIRIVQQAPFFVFAVSIAGPIMEELVFRFSLTNFIGQKLPEIFAAVITSLLFAVMHGDGHWLVYGGLGFIFFLVYRKTHSIWSSILTHAGMNTVVVVMQLVLIKS</sequence>
<proteinExistence type="inferred from homology"/>
<evidence type="ECO:0000256" key="1">
    <source>
        <dbReference type="ARBA" id="ARBA00009067"/>
    </source>
</evidence>
<dbReference type="AlphaFoldDB" id="A0A429ZVC0"/>
<dbReference type="Proteomes" id="UP000287857">
    <property type="component" value="Unassembled WGS sequence"/>
</dbReference>
<keyword evidence="2" id="KW-1133">Transmembrane helix</keyword>
<feature type="transmembrane region" description="Helical" evidence="2">
    <location>
        <begin position="191"/>
        <end position="213"/>
    </location>
</feature>
<dbReference type="RefSeq" id="WP_125984473.1">
    <property type="nucleotide sequence ID" value="NZ_NGJS01000015.1"/>
</dbReference>
<evidence type="ECO:0000256" key="2">
    <source>
        <dbReference type="SAM" id="Phobius"/>
    </source>
</evidence>
<dbReference type="GO" id="GO:0080120">
    <property type="term" value="P:CAAX-box protein maturation"/>
    <property type="evidence" value="ECO:0007669"/>
    <property type="project" value="UniProtKB-ARBA"/>
</dbReference>
<evidence type="ECO:0000313" key="4">
    <source>
        <dbReference type="EMBL" id="RST97655.1"/>
    </source>
</evidence>
<dbReference type="PANTHER" id="PTHR36435:SF6">
    <property type="entry name" value="ABORTIVE INFECTION PROTEIN"/>
    <property type="match status" value="1"/>
</dbReference>
<feature type="transmembrane region" description="Helical" evidence="2">
    <location>
        <begin position="66"/>
        <end position="91"/>
    </location>
</feature>
<keyword evidence="2" id="KW-0472">Membrane</keyword>
<feature type="transmembrane region" description="Helical" evidence="2">
    <location>
        <begin position="152"/>
        <end position="185"/>
    </location>
</feature>
<dbReference type="InterPro" id="IPR052710">
    <property type="entry name" value="CAAX_protease"/>
</dbReference>
<name>A0A429ZVC0_9ENTE</name>
<evidence type="ECO:0000259" key="3">
    <source>
        <dbReference type="Pfam" id="PF02517"/>
    </source>
</evidence>